<dbReference type="RefSeq" id="WP_272181260.1">
    <property type="nucleotide sequence ID" value="NZ_JAQOMS010000002.1"/>
</dbReference>
<evidence type="ECO:0000313" key="2">
    <source>
        <dbReference type="EMBL" id="MDC2889945.1"/>
    </source>
</evidence>
<organism evidence="2 3">
    <name type="scientific">Psychrosphaera algicola</name>
    <dbReference type="NCBI Taxonomy" id="3023714"/>
    <lineage>
        <taxon>Bacteria</taxon>
        <taxon>Pseudomonadati</taxon>
        <taxon>Pseudomonadota</taxon>
        <taxon>Gammaproteobacteria</taxon>
        <taxon>Alteromonadales</taxon>
        <taxon>Pseudoalteromonadaceae</taxon>
        <taxon>Psychrosphaera</taxon>
    </lineage>
</organism>
<accession>A0ABT5FEH4</accession>
<dbReference type="SUPFAM" id="SSF55729">
    <property type="entry name" value="Acyl-CoA N-acyltransferases (Nat)"/>
    <property type="match status" value="1"/>
</dbReference>
<dbReference type="InterPro" id="IPR016181">
    <property type="entry name" value="Acyl_CoA_acyltransferase"/>
</dbReference>
<reference evidence="2 3" key="1">
    <citation type="submission" date="2023-01" db="EMBL/GenBank/DDBJ databases">
        <title>Psychrosphaera sp. nov., isolated from marine algae.</title>
        <authorList>
            <person name="Bayburt H."/>
            <person name="Choi B.J."/>
            <person name="Kim J.M."/>
            <person name="Choi D.G."/>
            <person name="Jeon C.O."/>
        </authorList>
    </citation>
    <scope>NUCLEOTIDE SEQUENCE [LARGE SCALE GENOMIC DNA]</scope>
    <source>
        <strain evidence="2 3">G1-22</strain>
    </source>
</reference>
<dbReference type="EMBL" id="JAQOMS010000002">
    <property type="protein sequence ID" value="MDC2889945.1"/>
    <property type="molecule type" value="Genomic_DNA"/>
</dbReference>
<feature type="domain" description="N-acetyltransferase" evidence="1">
    <location>
        <begin position="1"/>
        <end position="133"/>
    </location>
</feature>
<dbReference type="Pfam" id="PF00583">
    <property type="entry name" value="Acetyltransf_1"/>
    <property type="match status" value="1"/>
</dbReference>
<sequence length="140" mass="15766">MEALTLWSGPNFRIPFTTDSFVEDLKLDSIASYSLIQDKKFIGFGQYYERLGHIHLARLIINPQFRGRGHINALVNGLIALGKDKLALDKASLFVMTDNPPAVSAYQKLGFAHTVYPESMPMVNIHYMTKSINAHIEKTI</sequence>
<gene>
    <name evidence="2" type="ORF">PN838_15730</name>
</gene>
<evidence type="ECO:0000259" key="1">
    <source>
        <dbReference type="PROSITE" id="PS51186"/>
    </source>
</evidence>
<dbReference type="InterPro" id="IPR000182">
    <property type="entry name" value="GNAT_dom"/>
</dbReference>
<name>A0ABT5FEH4_9GAMM</name>
<comment type="caution">
    <text evidence="2">The sequence shown here is derived from an EMBL/GenBank/DDBJ whole genome shotgun (WGS) entry which is preliminary data.</text>
</comment>
<keyword evidence="3" id="KW-1185">Reference proteome</keyword>
<dbReference type="Proteomes" id="UP001528411">
    <property type="component" value="Unassembled WGS sequence"/>
</dbReference>
<evidence type="ECO:0000313" key="3">
    <source>
        <dbReference type="Proteomes" id="UP001528411"/>
    </source>
</evidence>
<dbReference type="Gene3D" id="3.40.630.30">
    <property type="match status" value="1"/>
</dbReference>
<dbReference type="PROSITE" id="PS51186">
    <property type="entry name" value="GNAT"/>
    <property type="match status" value="1"/>
</dbReference>
<protein>
    <submittedName>
        <fullName evidence="2">GNAT family N-acetyltransferase</fullName>
    </submittedName>
</protein>
<proteinExistence type="predicted"/>